<name>A0A370P383_9BURK</name>
<dbReference type="EMBL" id="QKWJ01000001">
    <property type="protein sequence ID" value="RDK12278.1"/>
    <property type="molecule type" value="Genomic_DNA"/>
</dbReference>
<comment type="caution">
    <text evidence="1">The sequence shown here is derived from an EMBL/GenBank/DDBJ whole genome shotgun (WGS) entry which is preliminary data.</text>
</comment>
<reference evidence="1 2" key="1">
    <citation type="submission" date="2018-06" db="EMBL/GenBank/DDBJ databases">
        <authorList>
            <person name="Feng T."/>
            <person name="Jeon C.O."/>
        </authorList>
    </citation>
    <scope>NUCLEOTIDE SEQUENCE [LARGE SCALE GENOMIC DNA]</scope>
    <source>
        <strain evidence="1 2">S23</strain>
    </source>
</reference>
<gene>
    <name evidence="1" type="ORF">DN412_01670</name>
</gene>
<evidence type="ECO:0000313" key="2">
    <source>
        <dbReference type="Proteomes" id="UP000255165"/>
    </source>
</evidence>
<dbReference type="Proteomes" id="UP000255165">
    <property type="component" value="Unassembled WGS sequence"/>
</dbReference>
<evidence type="ECO:0000313" key="1">
    <source>
        <dbReference type="EMBL" id="RDK12278.1"/>
    </source>
</evidence>
<sequence length="85" mass="9469">MSQPLSEPLQPGVRFLQPPIPAQPTAFLTVRLPEPYCTPAAIRAYHVPCALQDWVRVRLFTGGLKGDVFRAVNGTSDHMPFWLVP</sequence>
<dbReference type="AlphaFoldDB" id="A0A370P383"/>
<keyword evidence="2" id="KW-1185">Reference proteome</keyword>
<accession>A0A370P383</accession>
<organism evidence="1 2">
    <name type="scientific">Cupriavidus lacunae</name>
    <dbReference type="NCBI Taxonomy" id="2666307"/>
    <lineage>
        <taxon>Bacteria</taxon>
        <taxon>Pseudomonadati</taxon>
        <taxon>Pseudomonadota</taxon>
        <taxon>Betaproteobacteria</taxon>
        <taxon>Burkholderiales</taxon>
        <taxon>Burkholderiaceae</taxon>
        <taxon>Cupriavidus</taxon>
    </lineage>
</organism>
<proteinExistence type="predicted"/>
<protein>
    <submittedName>
        <fullName evidence="1">Uncharacterized protein</fullName>
    </submittedName>
</protein>